<feature type="compositionally biased region" description="Polar residues" evidence="2">
    <location>
        <begin position="117"/>
        <end position="126"/>
    </location>
</feature>
<feature type="compositionally biased region" description="Basic and acidic residues" evidence="2">
    <location>
        <begin position="1283"/>
        <end position="1295"/>
    </location>
</feature>
<feature type="region of interest" description="Disordered" evidence="2">
    <location>
        <begin position="891"/>
        <end position="977"/>
    </location>
</feature>
<feature type="compositionally biased region" description="Basic residues" evidence="2">
    <location>
        <begin position="2359"/>
        <end position="2372"/>
    </location>
</feature>
<feature type="compositionally biased region" description="Polar residues" evidence="2">
    <location>
        <begin position="308"/>
        <end position="321"/>
    </location>
</feature>
<feature type="compositionally biased region" description="Basic and acidic residues" evidence="2">
    <location>
        <begin position="1789"/>
        <end position="1806"/>
    </location>
</feature>
<feature type="region of interest" description="Disordered" evidence="2">
    <location>
        <begin position="3800"/>
        <end position="3828"/>
    </location>
</feature>
<feature type="compositionally biased region" description="Polar residues" evidence="2">
    <location>
        <begin position="3869"/>
        <end position="3914"/>
    </location>
</feature>
<proteinExistence type="predicted"/>
<feature type="compositionally biased region" description="Basic and acidic residues" evidence="2">
    <location>
        <begin position="2693"/>
        <end position="2705"/>
    </location>
</feature>
<feature type="region of interest" description="Disordered" evidence="2">
    <location>
        <begin position="1039"/>
        <end position="1105"/>
    </location>
</feature>
<organism evidence="3 4">
    <name type="scientific">Exophiala mesophila</name>
    <name type="common">Black yeast-like fungus</name>
    <dbReference type="NCBI Taxonomy" id="212818"/>
    <lineage>
        <taxon>Eukaryota</taxon>
        <taxon>Fungi</taxon>
        <taxon>Dikarya</taxon>
        <taxon>Ascomycota</taxon>
        <taxon>Pezizomycotina</taxon>
        <taxon>Eurotiomycetes</taxon>
        <taxon>Chaetothyriomycetidae</taxon>
        <taxon>Chaetothyriales</taxon>
        <taxon>Herpotrichiellaceae</taxon>
        <taxon>Exophiala</taxon>
    </lineage>
</organism>
<feature type="region of interest" description="Disordered" evidence="2">
    <location>
        <begin position="2113"/>
        <end position="2138"/>
    </location>
</feature>
<feature type="compositionally biased region" description="Polar residues" evidence="2">
    <location>
        <begin position="2672"/>
        <end position="2684"/>
    </location>
</feature>
<feature type="region of interest" description="Disordered" evidence="2">
    <location>
        <begin position="2482"/>
        <end position="2725"/>
    </location>
</feature>
<feature type="compositionally biased region" description="Basic residues" evidence="2">
    <location>
        <begin position="1992"/>
        <end position="2006"/>
    </location>
</feature>
<feature type="compositionally biased region" description="Polar residues" evidence="2">
    <location>
        <begin position="516"/>
        <end position="530"/>
    </location>
</feature>
<feature type="compositionally biased region" description="Polar residues" evidence="2">
    <location>
        <begin position="380"/>
        <end position="395"/>
    </location>
</feature>
<accession>A0A438N0C8</accession>
<feature type="region of interest" description="Disordered" evidence="2">
    <location>
        <begin position="1656"/>
        <end position="1687"/>
    </location>
</feature>
<feature type="region of interest" description="Disordered" evidence="2">
    <location>
        <begin position="3402"/>
        <end position="3704"/>
    </location>
</feature>
<feature type="compositionally biased region" description="Low complexity" evidence="2">
    <location>
        <begin position="2548"/>
        <end position="2563"/>
    </location>
</feature>
<evidence type="ECO:0000256" key="2">
    <source>
        <dbReference type="SAM" id="MobiDB-lite"/>
    </source>
</evidence>
<feature type="compositionally biased region" description="Basic and acidic residues" evidence="2">
    <location>
        <begin position="954"/>
        <end position="964"/>
    </location>
</feature>
<feature type="compositionally biased region" description="Polar residues" evidence="2">
    <location>
        <begin position="243"/>
        <end position="252"/>
    </location>
</feature>
<evidence type="ECO:0000313" key="3">
    <source>
        <dbReference type="EMBL" id="RVX69062.1"/>
    </source>
</evidence>
<feature type="compositionally biased region" description="Basic and acidic residues" evidence="2">
    <location>
        <begin position="3942"/>
        <end position="3959"/>
    </location>
</feature>
<feature type="compositionally biased region" description="Basic and acidic residues" evidence="2">
    <location>
        <begin position="559"/>
        <end position="574"/>
    </location>
</feature>
<feature type="region of interest" description="Disordered" evidence="2">
    <location>
        <begin position="2196"/>
        <end position="2218"/>
    </location>
</feature>
<feature type="compositionally biased region" description="Basic and acidic residues" evidence="2">
    <location>
        <begin position="139"/>
        <end position="154"/>
    </location>
</feature>
<feature type="compositionally biased region" description="Polar residues" evidence="2">
    <location>
        <begin position="837"/>
        <end position="846"/>
    </location>
</feature>
<feature type="compositionally biased region" description="Basic residues" evidence="2">
    <location>
        <begin position="1"/>
        <end position="11"/>
    </location>
</feature>
<feature type="region of interest" description="Disordered" evidence="2">
    <location>
        <begin position="4533"/>
        <end position="4553"/>
    </location>
</feature>
<feature type="compositionally biased region" description="Polar residues" evidence="2">
    <location>
        <begin position="4436"/>
        <end position="4445"/>
    </location>
</feature>
<feature type="compositionally biased region" description="Polar residues" evidence="2">
    <location>
        <begin position="1067"/>
        <end position="1086"/>
    </location>
</feature>
<dbReference type="InterPro" id="IPR053268">
    <property type="entry name" value="Woronin_anchor"/>
</dbReference>
<feature type="region of interest" description="Disordered" evidence="2">
    <location>
        <begin position="1207"/>
        <end position="1392"/>
    </location>
</feature>
<feature type="compositionally biased region" description="Polar residues" evidence="2">
    <location>
        <begin position="1452"/>
        <end position="1469"/>
    </location>
</feature>
<feature type="compositionally biased region" description="Polar residues" evidence="2">
    <location>
        <begin position="3806"/>
        <end position="3823"/>
    </location>
</feature>
<feature type="compositionally biased region" description="Polar residues" evidence="2">
    <location>
        <begin position="1000"/>
        <end position="1013"/>
    </location>
</feature>
<feature type="compositionally biased region" description="Basic and acidic residues" evidence="2">
    <location>
        <begin position="4363"/>
        <end position="4374"/>
    </location>
</feature>
<feature type="compositionally biased region" description="Basic and acidic residues" evidence="2">
    <location>
        <begin position="1087"/>
        <end position="1097"/>
    </location>
</feature>
<feature type="compositionally biased region" description="Polar residues" evidence="2">
    <location>
        <begin position="3621"/>
        <end position="3634"/>
    </location>
</feature>
<feature type="compositionally biased region" description="Low complexity" evidence="2">
    <location>
        <begin position="4271"/>
        <end position="4284"/>
    </location>
</feature>
<feature type="region of interest" description="Disordered" evidence="2">
    <location>
        <begin position="1702"/>
        <end position="1813"/>
    </location>
</feature>
<gene>
    <name evidence="3" type="ORF">B0A52_06775</name>
</gene>
<feature type="compositionally biased region" description="Low complexity" evidence="2">
    <location>
        <begin position="1868"/>
        <end position="1880"/>
    </location>
</feature>
<feature type="compositionally biased region" description="Basic and acidic residues" evidence="2">
    <location>
        <begin position="1243"/>
        <end position="1252"/>
    </location>
</feature>
<feature type="compositionally biased region" description="Low complexity" evidence="2">
    <location>
        <begin position="3995"/>
        <end position="4010"/>
    </location>
</feature>
<feature type="region of interest" description="Disordered" evidence="2">
    <location>
        <begin position="1519"/>
        <end position="1582"/>
    </location>
</feature>
<feature type="compositionally biased region" description="Basic and acidic residues" evidence="2">
    <location>
        <begin position="4187"/>
        <end position="4200"/>
    </location>
</feature>
<feature type="region of interest" description="Disordered" evidence="2">
    <location>
        <begin position="1"/>
        <end position="341"/>
    </location>
</feature>
<feature type="region of interest" description="Disordered" evidence="2">
    <location>
        <begin position="2934"/>
        <end position="2992"/>
    </location>
</feature>
<feature type="region of interest" description="Disordered" evidence="2">
    <location>
        <begin position="5048"/>
        <end position="5067"/>
    </location>
</feature>
<feature type="region of interest" description="Disordered" evidence="2">
    <location>
        <begin position="607"/>
        <end position="636"/>
    </location>
</feature>
<evidence type="ECO:0000256" key="1">
    <source>
        <dbReference type="SAM" id="Coils"/>
    </source>
</evidence>
<feature type="compositionally biased region" description="Basic residues" evidence="2">
    <location>
        <begin position="2641"/>
        <end position="2656"/>
    </location>
</feature>
<protein>
    <recommendedName>
        <fullName evidence="5">Involucrin repeat protein</fullName>
    </recommendedName>
</protein>
<evidence type="ECO:0000313" key="4">
    <source>
        <dbReference type="Proteomes" id="UP000288859"/>
    </source>
</evidence>
<feature type="region of interest" description="Disordered" evidence="2">
    <location>
        <begin position="4579"/>
        <end position="4600"/>
    </location>
</feature>
<feature type="compositionally biased region" description="Basic and acidic residues" evidence="2">
    <location>
        <begin position="1431"/>
        <end position="1451"/>
    </location>
</feature>
<dbReference type="Proteomes" id="UP000288859">
    <property type="component" value="Unassembled WGS sequence"/>
</dbReference>
<feature type="compositionally biased region" description="Low complexity" evidence="2">
    <location>
        <begin position="938"/>
        <end position="951"/>
    </location>
</feature>
<feature type="region of interest" description="Disordered" evidence="2">
    <location>
        <begin position="3294"/>
        <end position="3331"/>
    </location>
</feature>
<feature type="compositionally biased region" description="Polar residues" evidence="2">
    <location>
        <begin position="2320"/>
        <end position="2335"/>
    </location>
</feature>
<feature type="compositionally biased region" description="Low complexity" evidence="2">
    <location>
        <begin position="2301"/>
        <end position="2313"/>
    </location>
</feature>
<feature type="region of interest" description="Disordered" evidence="2">
    <location>
        <begin position="1410"/>
        <end position="1502"/>
    </location>
</feature>
<feature type="compositionally biased region" description="Polar residues" evidence="2">
    <location>
        <begin position="2934"/>
        <end position="2947"/>
    </location>
</feature>
<feature type="compositionally biased region" description="Basic residues" evidence="2">
    <location>
        <begin position="3494"/>
        <end position="3503"/>
    </location>
</feature>
<feature type="region of interest" description="Disordered" evidence="2">
    <location>
        <begin position="515"/>
        <end position="594"/>
    </location>
</feature>
<dbReference type="VEuPathDB" id="FungiDB:PV10_05299"/>
<dbReference type="PANTHER" id="PTHR40641">
    <property type="entry name" value="INVOLUCRIN REPEAT PROTEIN (AFU_ORTHOLOGUE AFUA_2G08060)"/>
    <property type="match status" value="1"/>
</dbReference>
<feature type="region of interest" description="Disordered" evidence="2">
    <location>
        <begin position="997"/>
        <end position="1026"/>
    </location>
</feature>
<feature type="compositionally biased region" description="Basic and acidic residues" evidence="2">
    <location>
        <begin position="102"/>
        <end position="116"/>
    </location>
</feature>
<feature type="compositionally biased region" description="Polar residues" evidence="2">
    <location>
        <begin position="4106"/>
        <end position="4119"/>
    </location>
</feature>
<feature type="compositionally biased region" description="Basic and acidic residues" evidence="2">
    <location>
        <begin position="1909"/>
        <end position="1918"/>
    </location>
</feature>
<dbReference type="EMBL" id="NAJM01000032">
    <property type="protein sequence ID" value="RVX69062.1"/>
    <property type="molecule type" value="Genomic_DNA"/>
</dbReference>
<feature type="compositionally biased region" description="Basic residues" evidence="2">
    <location>
        <begin position="2585"/>
        <end position="2596"/>
    </location>
</feature>
<feature type="compositionally biased region" description="Basic and acidic residues" evidence="2">
    <location>
        <begin position="18"/>
        <end position="27"/>
    </location>
</feature>
<feature type="region of interest" description="Disordered" evidence="2">
    <location>
        <begin position="3092"/>
        <end position="3214"/>
    </location>
</feature>
<feature type="compositionally biased region" description="Basic and acidic residues" evidence="2">
    <location>
        <begin position="902"/>
        <end position="933"/>
    </location>
</feature>
<evidence type="ECO:0008006" key="5">
    <source>
        <dbReference type="Google" id="ProtNLM"/>
    </source>
</evidence>
<keyword evidence="1" id="KW-0175">Coiled coil</keyword>
<feature type="coiled-coil region" evidence="1">
    <location>
        <begin position="4664"/>
        <end position="4702"/>
    </location>
</feature>
<feature type="compositionally biased region" description="Basic and acidic residues" evidence="2">
    <location>
        <begin position="1360"/>
        <end position="1384"/>
    </location>
</feature>
<feature type="region of interest" description="Disordered" evidence="2">
    <location>
        <begin position="727"/>
        <end position="879"/>
    </location>
</feature>
<feature type="compositionally biased region" description="Basic residues" evidence="2">
    <location>
        <begin position="3310"/>
        <end position="3321"/>
    </location>
</feature>
<feature type="compositionally biased region" description="Basic residues" evidence="2">
    <location>
        <begin position="4053"/>
        <end position="4066"/>
    </location>
</feature>
<feature type="compositionally biased region" description="Basic and acidic residues" evidence="2">
    <location>
        <begin position="738"/>
        <end position="750"/>
    </location>
</feature>
<feature type="compositionally biased region" description="Polar residues" evidence="2">
    <location>
        <begin position="2010"/>
        <end position="2022"/>
    </location>
</feature>
<feature type="compositionally biased region" description="Polar residues" evidence="2">
    <location>
        <begin position="64"/>
        <end position="89"/>
    </location>
</feature>
<feature type="compositionally biased region" description="Polar residues" evidence="2">
    <location>
        <begin position="203"/>
        <end position="213"/>
    </location>
</feature>
<feature type="region of interest" description="Disordered" evidence="2">
    <location>
        <begin position="2058"/>
        <end position="2083"/>
    </location>
</feature>
<sequence>MPKSSSSRHKAGSYTSSKAERHRTADGKRHKKRTEPTSSSALPLESPKSTYDDEKDTLYDDDISTTTFSRRNTAESSRPSYANAFTTDPASVDHSGAQTRTYPKDYAPESIQDRQDSQYMSINPSVNDKYRTSSRKKSDRGSRKNRATNDHTLNDENPALPQNQFPGEIPSTYAEPYRPPGLASQYYGDQGQSVAFQPGVRPTQPSIVTSSEQAHLMEPSLDPRPPPEPSSLGQLGAAASYFADSSNQNTPAGPSVPSKPLKPTFTPSSQDQAIISPRTSPGPVKQSSKPSHPSSTVPLSAPLGEASSYYSPGNFTSSQHPPASEFLVSGSHSNPLQPNGSSPATAGIPLYGALAAGTAATAGALAFHQAQHHSHAHQSGPSNGPYNTGYTQMQHRPQHKHRGPLGKLVDWFRDPQAVAEFEQYTEAIGVCKYCFDPRSSAADAPRKHHYPPRRRSSGSRYGSSDRVDKAYRASSDEDRRKRSKSKNILVGGLAGYGAAKLGRAALKANHDFDDTYSVQTGRPVTQSRVSFQDRPTHQYHSRHHSPYSDRRKHAHDHRKQLGPDKTNRKYERHSAGHRGSSSSESSHGISRRAAALGVASAVPVVSALGRRTSSRHRDRSHSPSSKTPHDSVSPSYSYVDLPATKAESGGVLGFFTSPSANKRKGKGPKGFFNFANSSSSSTDLDLGYGSGLVRRKRSDRKLSDRNKNLATAAGVAGLVKLGNDLASESDRRRRKGKLRDYTDYGPERQALRRNASAGKPDDEWYDTEDSSDNTSGFRRGARSDKNATHEKNTPELSREAIPRVDLRGNRNSRQDNVPFEYHNSPSPLRQLEPRPISETSIPNPLNASHVAQHDAEYSLSRPRHVVSTSVPLQQPQPMSNIKTFIDKSIAASPETEFSSPRNHREAKSSQARKRQDSRPDMPDPRTRSRRDSSPAKLSSQAKSEASSFSVSNQDRQDTDIRGTDLRGASGRKFKDRRKSADAALALGAAAVMTGALISGPGTTDSEARSPSNVNRDRSYSPNGREAQIERQLQALYEEQRRARDRKRLPRVTERQPSLPDVDDIVTKVTTNGNAASSGTVTPPRQRSTVDKVHEKADSPPQETQQQRIARMAAQRVKSTPSPVYEDYSTFFLPKELAEHLKEHNDQAEHRDDLQATILEITPGSSRTKSRLAFDPFLYHQFGLHPDDDPMSHPWPVPLLGLIEATPPASRTHSERGEPDPSEQPPDNRDQIEQEGTDTTKTTPADHDDRGYETETPSDGRVQPQQISPHEQESQNKEQGSNKSRPDTDNSPRPETSRTWTLDASEAELLEKEIPTITDRPGISRAWTLEEDEAENLENEQAPGTSNGFDDISPRVVEITPRVRDLSSPKLDSSEHERGPSDHTSRAIYQSPFAETATDLGILNEQHEFSGYTSTSPVTEGSHRIVGMNGRHYLEESGDKGDTALDHERVRSESPSSPHKQSFSATTKSSGARAIESSPPSKTSNVLEYRVTGDKQTEVPQPQDATIVASAAVASAALKQSFDPANQRNDTTSDKSFLGIRPEMPQPKDREMPMGTDGVSGLLITGSADASRHSPPETGNQEFGIAMDDIDDAIFLSSSKEPDDLMSLESSTKTPLRRLSAIRTGGIVSSPTTPSNATAIPVHFRLPVSSPTNARFALSSPIASPNSPLTTPRTRQGRPRSTEFTGKDIRPLYLVERSNFAKSSSPIVGDYPPLPASIASSSHPSVEDLRAEAQAQEHGYSLTPTRISPDLFRERTRRHSYSRWDGENPRPQSPDYLDSRSATPVPGETQRARDTDGKPKPKYEFHSPSELLQDPSLLYDNSAIDGDVRSASPLPSIISTEADQDYMSARSRSQSPPARARSVSRGRRSASVSRSTSASWQDAVSTITVGAAAASALAFGLDQKSGESSASKRIDRGESEPAGPLPDLSPLPISGAKSPSNLHHADLGGALPDADSLTTDLAQHPLSPPPFGPSSADVDIVDDIDNISITASKTKKQRKKEKKKKNRVSIMAQTETAIQTPEPDTSDRSRASPPTDPLALAVDSTADLFETEQPVLLTGDVPTAEGDIQPASNDSQPQGQESSEILAVEAAGASALEQAFDALTSFTAQASCEQAESTRMPLSTIEEESEYVTPMTNDPPDGELVIGHVSINDTGKEISISGGSHSPRDLSPITSSVPRLQENVVDHLSERVTADIPQPETADPLQTGHAEDSEVRQFEDGEPALQRRAYDVRPDFHELSTIQPAEILSTSLQTQSPGTNTPSEKIVDIPDVIVDKEMDIMKGATAVSLHPHGRPDSELGFSSSATATEALAEPSGKELTSAKSEVDLSTQVSPISSLGDMEAAKVNVEPEDVWSSASAKKQKKQKKKNRRKGGAGDDDIDPKDSAHELTDGAFPQAAIAISKRGLPVGYPEGSGTPSSEDAIETPDPLTDPLNPAHMSTDMPPRSQNEVGEDPRGKTVSKPPSNLGMEEQDDSLFAAVGPVAGASSDGINASRAEDPVVDTAEGTSFESAPLEPNSLDDAAGDEMTTAKDYAVTPPAPDQSSLDARRASATTAMAESTSSSRAFEQTILGGEADKNDLDELFPVKTKKAKKSKKNQKGSNLDTSAPVLDATNDIIEPLPEAPKPLLPQSPLQNDDDFVQPKSKKSKKDKKDKKKSKIQAEPPFAQEAPSDAAQISMQLVNTLTEAQAGETENLDDRGNNNKEKAPEATSIDLQVEGSGPLADSSAFLEPSQVTKILPGVGLDEAITVTDAQIPGEDTNTAGRASILEDSVSLIGSNFNLGQGQTLEENHPPSPTLEQLSPVAESKRKSIAWDANKDDDIDLASGTQISPNDDMLGEQTGITAITSCHDQPRPNISPTDRIPSLLHPREEVAVEREVRHKAATPQVEETAGSDFLEAEKLLPRDIGNLNSASSVENTGSFALDSTETLTDDVRHQQSMSATPDLSSTEDGTHPPLSVNHSNTTHYGIAERSAEVEESGSQNASSPKTEHDQQQEIGADDFVKAMAMDTAPEPTMEPAAVIVDGIDEVMWLVKRKKSKKNKKKEETLIAKEPSAILPDFQAQTASMTEPTTASPDISISTPADDLHNLAFTDTQTVSALPDQDETGADETWAGRSKKQSKKEKKKKKRQPLDIDYDIHPDGKDPEVVQLPETQLPDTVESAPTEATIIQIGDDQGKENLDSVQPVDESNSSQKGGNLEDRKLVVDPVEDDHNEQEDTVRVENVKDDDDIDEIGESHRVAVHVDAVQDALDQVLLNPNLESGFKGAVSDEGSDFPDLEGSPIASYETTTVSEPVEIASESLPTDVASGEMLTRRSKRDKKKSRKASTFPTDFLSEPASDQAFNTAIPPTDNLAVKGSLQADASVADAEEQLWPTMKLSKKEKRKLRKSGLLGTLDIIDQEDVTKGEFEVAQEQPTSTDSDPLAITVADEPSALIESEHAAEVSQDQPKIYPPGDAGTADSVSKEAASASLNQSELTSGLADAPIEPKIDDDWGVSKQSKKDKKRKKQAVDRLAGLPEVNAPSPTKDQKSEMGPAAETERSIQHDTSQPVATNTSLVAGEAEDEWSVKKRTKKDKKKHRQTASDFETQERTMIPGQDDENLTKSILDPTYITIDDSPLDNHVSKTETIGNTTKEQASTKADDTGSRHGEGAALETLREPADFDHENQHADNEPASDGSATQNQISESRDAVVEDQTITTQEEDAADLGLTGETFSVAIRDEGSNGRTDLQLELHLKEELPKESSEIVTRKLSEDTDKVDAQLADILDPAGRASGQPLQTLSESAETLARLDAGDLSQAIDGVQLDRHQNSSDTPTPMTATRQPTMLSSGGELNATDLSASELKEAENQGVPLSGNHEENNAKPRASVEGSLDVDSTQTPETPSTNIPSSFESTVRETTTANEDPTSTSAIPLEQQQATGRVDNENETFDAVHEDDAAAAPFVSLREPEQWKDDATPENTKVEVHLGPSPPVDDIDGGEIKAFEDAEEATQTELLDSDHGAAASGEGSSGIMAEEISPDMASPADRTINSQTVEIRDSPQSSIPPSAKQKISQEKPAPRSKKQKKGKKKQVKVAWDTAHELPSEETEDPINEPGEQLDQGEGVLGEASPLKVSSDNPTIVTETNTMDKDDVVVQRGNIDSEEVNKKSRRIFEYNGTENIKLDDPELAGLSAMRDSSMMEVHGPDMPLSVPSSEERHLDSHGHASDPENSSDVSETTRERRKRRRSPKLLTGEEPEDLPGQRSLTPPPEHDDLMDTALGVAAGLGFGTSGGEASQTSRPRSSSPKQQKSSEWPLNRVGVADRLTQADNVRDSGVQFESPILAEENFSSQRDSGFGGMMNQSHGDDGLAGNVLPRPPRPQSPTSSIEDIAEPRSAGERKGEALYPIETPRRRPSPVDSTSKDRSSALFASSPAMPSPSNQSVSSPSPRVMRDTGREPEHEATASRSSGSNMLASNLIDRATKVEVNPELIDQAPAPTGTSLNTIREDMAEGGPPLVGIMGLGAAALSSRDGDDLMSREDPIHAKSLGGTKSRTSSLRNLRGTTDLPHHQSTDTVAVPDPLKTSVNDNIGGAPHLFDRDMAEVYDGYGSYPGSPRSPTRPASIRRRQSTQQLKELESRLDQLANENRALAEAKLIAEQHLEAAHFEHNRSENTNEEALRATAAQIQERDVEISNLRQQVADLIATHETLRHEHQEKLEAIQAEHDQVESAWNESSRELELLRGRHAELSQGMEMIVRQEIESAVEQKNAEIQMLREELDMARDKMRELQSQILAQGADQILTIRDEDYFDGACQQLCQQVQGWVLRFSKYSDNRVCRKTSEVRDDKIVDRFDNAILDGSEVDHYLLDRVKRRDVFMSVVMTMIWEYVFTRYLFGMDRSQRQKLKELEKNLGEVGPASAVHQWRALTLTLLSKREGFKAQRDNDAEAVSLEIFSTLSRFLPPPQNLEGQIVAGLRGVMNTAVNLSIEMRTQRAEYIMLPPLQPEYDTKGDLARYVYFNASLMNERSGETTSNDELERNQAVVRMVLFPLVVKKGDDSGQGDDEIVVCPAQVLIARPEKGKKARGPGRIASGDSKSLRAMSTHSLGAMSGIEASENMI</sequence>
<feature type="compositionally biased region" description="Basic and acidic residues" evidence="2">
    <location>
        <begin position="4422"/>
        <end position="4435"/>
    </location>
</feature>
<feature type="compositionally biased region" description="Polar residues" evidence="2">
    <location>
        <begin position="4022"/>
        <end position="4039"/>
    </location>
</feature>
<feature type="compositionally biased region" description="Basic residues" evidence="2">
    <location>
        <begin position="3564"/>
        <end position="3576"/>
    </location>
</feature>
<comment type="caution">
    <text evidence="3">The sequence shown here is derived from an EMBL/GenBank/DDBJ whole genome shotgun (WGS) entry which is preliminary data.</text>
</comment>
<feature type="compositionally biased region" description="Basic residues" evidence="2">
    <location>
        <begin position="3112"/>
        <end position="3126"/>
    </location>
</feature>
<dbReference type="OrthoDB" id="5365701at2759"/>
<feature type="compositionally biased region" description="Low complexity" evidence="2">
    <location>
        <begin position="4409"/>
        <end position="4420"/>
    </location>
</feature>
<feature type="compositionally biased region" description="Polar residues" evidence="2">
    <location>
        <begin position="330"/>
        <end position="341"/>
    </location>
</feature>
<feature type="region of interest" description="Disordered" evidence="2">
    <location>
        <begin position="1900"/>
        <end position="2043"/>
    </location>
</feature>
<feature type="compositionally biased region" description="Low complexity" evidence="2">
    <location>
        <begin position="577"/>
        <end position="593"/>
    </location>
</feature>
<feature type="compositionally biased region" description="Polar residues" evidence="2">
    <location>
        <begin position="2069"/>
        <end position="2082"/>
    </location>
</feature>
<feature type="compositionally biased region" description="Basic and acidic residues" evidence="2">
    <location>
        <begin position="3635"/>
        <end position="3667"/>
    </location>
</feature>
<feature type="compositionally biased region" description="Polar residues" evidence="2">
    <location>
        <begin position="265"/>
        <end position="298"/>
    </location>
</feature>
<feature type="compositionally biased region" description="Basic and acidic residues" evidence="2">
    <location>
        <begin position="463"/>
        <end position="480"/>
    </location>
</feature>
<dbReference type="PANTHER" id="PTHR40641:SF2">
    <property type="entry name" value="INVOLUCRIN REPEAT PROTEIN"/>
    <property type="match status" value="1"/>
</dbReference>
<feature type="coiled-coil region" evidence="1">
    <location>
        <begin position="4729"/>
        <end position="4763"/>
    </location>
</feature>
<name>A0A438N0C8_EXOME</name>
<feature type="region of interest" description="Disordered" evidence="2">
    <location>
        <begin position="1827"/>
        <end position="1880"/>
    </location>
</feature>
<feature type="compositionally biased region" description="Polar residues" evidence="2">
    <location>
        <begin position="866"/>
        <end position="879"/>
    </location>
</feature>
<feature type="compositionally biased region" description="Basic residues" evidence="2">
    <location>
        <begin position="537"/>
        <end position="558"/>
    </location>
</feature>
<feature type="region of interest" description="Disordered" evidence="2">
    <location>
        <begin position="4166"/>
        <end position="4445"/>
    </location>
</feature>
<feature type="compositionally biased region" description="Basic residues" evidence="2">
    <location>
        <begin position="446"/>
        <end position="457"/>
    </location>
</feature>
<feature type="compositionally biased region" description="Polar residues" evidence="2">
    <location>
        <begin position="1660"/>
        <end position="1673"/>
    </location>
</feature>
<feature type="compositionally biased region" description="Polar residues" evidence="2">
    <location>
        <begin position="3540"/>
        <end position="3552"/>
    </location>
</feature>
<feature type="region of interest" description="Disordered" evidence="2">
    <location>
        <begin position="441"/>
        <end position="484"/>
    </location>
</feature>
<feature type="region of interest" description="Disordered" evidence="2">
    <location>
        <begin position="3845"/>
        <end position="3916"/>
    </location>
</feature>
<feature type="region of interest" description="Disordered" evidence="2">
    <location>
        <begin position="2287"/>
        <end position="2469"/>
    </location>
</feature>
<feature type="compositionally biased region" description="Acidic residues" evidence="2">
    <location>
        <begin position="1328"/>
        <end position="1337"/>
    </location>
</feature>
<feature type="compositionally biased region" description="Basic and acidic residues" evidence="2">
    <location>
        <begin position="781"/>
        <end position="808"/>
    </location>
</feature>
<feature type="compositionally biased region" description="Basic and acidic residues" evidence="2">
    <location>
        <begin position="3127"/>
        <end position="3143"/>
    </location>
</feature>
<feature type="compositionally biased region" description="Basic and acidic residues" evidence="2">
    <location>
        <begin position="2208"/>
        <end position="2218"/>
    </location>
</feature>
<feature type="compositionally biased region" description="Low complexity" evidence="2">
    <location>
        <begin position="1847"/>
        <end position="1860"/>
    </location>
</feature>
<feature type="region of interest" description="Disordered" evidence="2">
    <location>
        <begin position="368"/>
        <end position="406"/>
    </location>
</feature>
<feature type="region of interest" description="Disordered" evidence="2">
    <location>
        <begin position="3942"/>
        <end position="4125"/>
    </location>
</feature>
<reference evidence="3 4" key="1">
    <citation type="submission" date="2017-03" db="EMBL/GenBank/DDBJ databases">
        <title>Genomes of endolithic fungi from Antarctica.</title>
        <authorList>
            <person name="Coleine C."/>
            <person name="Masonjones S."/>
            <person name="Stajich J.E."/>
        </authorList>
    </citation>
    <scope>NUCLEOTIDE SEQUENCE [LARGE SCALE GENOMIC DNA]</scope>
    <source>
        <strain evidence="3 4">CCFEE 6314</strain>
    </source>
</reference>